<evidence type="ECO:0000256" key="2">
    <source>
        <dbReference type="ARBA" id="ARBA00022692"/>
    </source>
</evidence>
<evidence type="ECO:0000256" key="8">
    <source>
        <dbReference type="PROSITE-ProRule" id="PRU00043"/>
    </source>
</evidence>
<keyword evidence="4 8" id="KW-0106">Calcium</keyword>
<evidence type="ECO:0000256" key="9">
    <source>
        <dbReference type="SAM" id="MobiDB-lite"/>
    </source>
</evidence>
<dbReference type="CDD" id="cd11304">
    <property type="entry name" value="Cadherin_repeat"/>
    <property type="match status" value="3"/>
</dbReference>
<keyword evidence="3" id="KW-0677">Repeat</keyword>
<feature type="domain" description="Cadherin" evidence="11">
    <location>
        <begin position="95"/>
        <end position="191"/>
    </location>
</feature>
<keyword evidence="10" id="KW-0732">Signal</keyword>
<sequence length="730" mass="81096">MKLPFLVSTFVYLSSLYPISSQQSEVIGYVNITGTESEINLVTHPDFNSSFFIFDPASRNVTLVGELDTDEGKDYLLRLVLKCTILAVPSDSFQINVRVLVTDYNDRAPEFSRPQYQVSVPEDSLVNTIIYSETVATDKDRQYDGNSRVSYRIANTTKYSDNPSPGRGPVLTSTATLTVHVTDTDDQNPVFTRTAYKGVIKEDAAKDTVVTVTPKIQAYDPDTMNATIVYRILDPYELFEINEITAEVRNVKTLYVDVPTLTVVVLAIQADNLERQWFSMLTISITEANINAPRFSSDVYNVTKTELEPVGNALVATTATDIDFSMEQLIKGVIFLNQSLDFEREQRISFNVTASDGSHTATATVIINVNDVNDNNPLIYVDDTFFNAERQQNYVITSISGSDRDVNNILTFQLRSYTGLFALRPVSVPANSLLTSAELYVTGSPEDLREDRYPLLIAVTDDGTPPRESTVFLEVAFPPLNPGTPTTTPSGPNKATLAVASLTAPEDNMLVIILGAVAGLLLILDAYKIYKRRLVLNVLYHILHRRTKEELDRAKVPRMHSAKGLTYRQAEVPDDLPKMDLGYTEEVDPISEYEGATTVQQNPLSDSGVNQGYLQSSGSQMDRDVSEIEIETAVVPYDDERYGFPQDDNEFHGDFRTFHGDDTTSNESSHSDSTGGSQHVLVKAKKAEGAKLTSWDSDDKLHPQGSQKLLDAMGNTGNRKKERPEITVYF</sequence>
<evidence type="ECO:0000256" key="10">
    <source>
        <dbReference type="SAM" id="SignalP"/>
    </source>
</evidence>
<dbReference type="PANTHER" id="PTHR24028:SF328">
    <property type="entry name" value="CADHERIN-3"/>
    <property type="match status" value="1"/>
</dbReference>
<feature type="region of interest" description="Disordered" evidence="9">
    <location>
        <begin position="652"/>
        <end position="679"/>
    </location>
</feature>
<evidence type="ECO:0000256" key="3">
    <source>
        <dbReference type="ARBA" id="ARBA00022737"/>
    </source>
</evidence>
<keyword evidence="2" id="KW-0812">Transmembrane</keyword>
<feature type="compositionally biased region" description="Polar residues" evidence="9">
    <location>
        <begin position="599"/>
        <end position="620"/>
    </location>
</feature>
<evidence type="ECO:0000313" key="13">
    <source>
        <dbReference type="Proteomes" id="UP001164746"/>
    </source>
</evidence>
<dbReference type="PANTHER" id="PTHR24028">
    <property type="entry name" value="CADHERIN-87A"/>
    <property type="match status" value="1"/>
</dbReference>
<comment type="subcellular location">
    <subcellularLocation>
        <location evidence="1">Membrane</location>
        <topology evidence="1">Single-pass membrane protein</topology>
    </subcellularLocation>
</comment>
<feature type="chain" id="PRO_5045543939" evidence="10">
    <location>
        <begin position="22"/>
        <end position="730"/>
    </location>
</feature>
<dbReference type="InterPro" id="IPR050174">
    <property type="entry name" value="Protocadherin/Cadherin-CA"/>
</dbReference>
<gene>
    <name evidence="12" type="ORF">MAR_012987</name>
</gene>
<evidence type="ECO:0000259" key="11">
    <source>
        <dbReference type="PROSITE" id="PS50268"/>
    </source>
</evidence>
<protein>
    <submittedName>
        <fullName evidence="12">CELR3-like protein</fullName>
    </submittedName>
</protein>
<evidence type="ECO:0000256" key="5">
    <source>
        <dbReference type="ARBA" id="ARBA00022989"/>
    </source>
</evidence>
<feature type="region of interest" description="Disordered" evidence="9">
    <location>
        <begin position="692"/>
        <end position="730"/>
    </location>
</feature>
<keyword evidence="13" id="KW-1185">Reference proteome</keyword>
<keyword evidence="7" id="KW-0325">Glycoprotein</keyword>
<feature type="signal peptide" evidence="10">
    <location>
        <begin position="1"/>
        <end position="21"/>
    </location>
</feature>
<evidence type="ECO:0000256" key="6">
    <source>
        <dbReference type="ARBA" id="ARBA00023136"/>
    </source>
</evidence>
<dbReference type="SUPFAM" id="SSF49313">
    <property type="entry name" value="Cadherin-like"/>
    <property type="match status" value="4"/>
</dbReference>
<name>A0ABY7FYK6_MYAAR</name>
<organism evidence="12 13">
    <name type="scientific">Mya arenaria</name>
    <name type="common">Soft-shell clam</name>
    <dbReference type="NCBI Taxonomy" id="6604"/>
    <lineage>
        <taxon>Eukaryota</taxon>
        <taxon>Metazoa</taxon>
        <taxon>Spiralia</taxon>
        <taxon>Lophotrochozoa</taxon>
        <taxon>Mollusca</taxon>
        <taxon>Bivalvia</taxon>
        <taxon>Autobranchia</taxon>
        <taxon>Heteroconchia</taxon>
        <taxon>Euheterodonta</taxon>
        <taxon>Imparidentia</taxon>
        <taxon>Neoheterodontei</taxon>
        <taxon>Myida</taxon>
        <taxon>Myoidea</taxon>
        <taxon>Myidae</taxon>
        <taxon>Mya</taxon>
    </lineage>
</organism>
<feature type="compositionally biased region" description="Polar residues" evidence="9">
    <location>
        <begin position="663"/>
        <end position="677"/>
    </location>
</feature>
<feature type="region of interest" description="Disordered" evidence="9">
    <location>
        <begin position="599"/>
        <end position="622"/>
    </location>
</feature>
<feature type="domain" description="Cadherin" evidence="11">
    <location>
        <begin position="192"/>
        <end position="379"/>
    </location>
</feature>
<evidence type="ECO:0000256" key="7">
    <source>
        <dbReference type="ARBA" id="ARBA00023180"/>
    </source>
</evidence>
<evidence type="ECO:0000313" key="12">
    <source>
        <dbReference type="EMBL" id="WAR27283.1"/>
    </source>
</evidence>
<reference evidence="12" key="1">
    <citation type="submission" date="2022-11" db="EMBL/GenBank/DDBJ databases">
        <title>Centuries of genome instability and evolution in soft-shell clam transmissible cancer (bioRxiv).</title>
        <authorList>
            <person name="Hart S.F.M."/>
            <person name="Yonemitsu M.A."/>
            <person name="Giersch R.M."/>
            <person name="Beal B.F."/>
            <person name="Arriagada G."/>
            <person name="Davis B.W."/>
            <person name="Ostrander E.A."/>
            <person name="Goff S.P."/>
            <person name="Metzger M.J."/>
        </authorList>
    </citation>
    <scope>NUCLEOTIDE SEQUENCE</scope>
    <source>
        <strain evidence="12">MELC-2E11</strain>
        <tissue evidence="12">Siphon/mantle</tissue>
    </source>
</reference>
<feature type="domain" description="Cadherin" evidence="11">
    <location>
        <begin position="396"/>
        <end position="487"/>
    </location>
</feature>
<evidence type="ECO:0000256" key="1">
    <source>
        <dbReference type="ARBA" id="ARBA00004167"/>
    </source>
</evidence>
<dbReference type="InterPro" id="IPR015919">
    <property type="entry name" value="Cadherin-like_sf"/>
</dbReference>
<dbReference type="EMBL" id="CP111026">
    <property type="protein sequence ID" value="WAR27283.1"/>
    <property type="molecule type" value="Genomic_DNA"/>
</dbReference>
<evidence type="ECO:0000256" key="4">
    <source>
        <dbReference type="ARBA" id="ARBA00022837"/>
    </source>
</evidence>
<dbReference type="InterPro" id="IPR002126">
    <property type="entry name" value="Cadherin-like_dom"/>
</dbReference>
<dbReference type="InterPro" id="IPR020894">
    <property type="entry name" value="Cadherin_CS"/>
</dbReference>
<keyword evidence="5" id="KW-1133">Transmembrane helix</keyword>
<feature type="compositionally biased region" description="Basic and acidic residues" evidence="9">
    <location>
        <begin position="652"/>
        <end position="662"/>
    </location>
</feature>
<dbReference type="PRINTS" id="PR00205">
    <property type="entry name" value="CADHERIN"/>
</dbReference>
<dbReference type="SMART" id="SM00112">
    <property type="entry name" value="CA"/>
    <property type="match status" value="2"/>
</dbReference>
<keyword evidence="6" id="KW-0472">Membrane</keyword>
<dbReference type="PROSITE" id="PS00232">
    <property type="entry name" value="CADHERIN_1"/>
    <property type="match status" value="1"/>
</dbReference>
<dbReference type="Proteomes" id="UP001164746">
    <property type="component" value="Chromosome 15"/>
</dbReference>
<proteinExistence type="predicted"/>
<dbReference type="PROSITE" id="PS50268">
    <property type="entry name" value="CADHERIN_2"/>
    <property type="match status" value="3"/>
</dbReference>
<dbReference type="Gene3D" id="2.60.40.60">
    <property type="entry name" value="Cadherins"/>
    <property type="match status" value="5"/>
</dbReference>
<accession>A0ABY7FYK6</accession>